<dbReference type="SUPFAM" id="SSF54928">
    <property type="entry name" value="RNA-binding domain, RBD"/>
    <property type="match status" value="1"/>
</dbReference>
<evidence type="ECO:0000313" key="5">
    <source>
        <dbReference type="Proteomes" id="UP000015453"/>
    </source>
</evidence>
<evidence type="ECO:0000313" key="4">
    <source>
        <dbReference type="EMBL" id="EPS59777.1"/>
    </source>
</evidence>
<proteinExistence type="predicted"/>
<dbReference type="Gene3D" id="3.30.70.330">
    <property type="match status" value="1"/>
</dbReference>
<dbReference type="OrthoDB" id="1875751at2759"/>
<feature type="compositionally biased region" description="Gly residues" evidence="2">
    <location>
        <begin position="289"/>
        <end position="310"/>
    </location>
</feature>
<dbReference type="InterPro" id="IPR000504">
    <property type="entry name" value="RRM_dom"/>
</dbReference>
<feature type="non-terminal residue" evidence="4">
    <location>
        <position position="1"/>
    </location>
</feature>
<dbReference type="SMART" id="SM00360">
    <property type="entry name" value="RRM"/>
    <property type="match status" value="1"/>
</dbReference>
<dbReference type="Proteomes" id="UP000015453">
    <property type="component" value="Unassembled WGS sequence"/>
</dbReference>
<evidence type="ECO:0000256" key="2">
    <source>
        <dbReference type="SAM" id="MobiDB-lite"/>
    </source>
</evidence>
<feature type="region of interest" description="Disordered" evidence="2">
    <location>
        <begin position="116"/>
        <end position="176"/>
    </location>
</feature>
<feature type="domain" description="RRM" evidence="3">
    <location>
        <begin position="47"/>
        <end position="124"/>
    </location>
</feature>
<dbReference type="AlphaFoldDB" id="S8DJW0"/>
<accession>S8DJW0</accession>
<dbReference type="PANTHER" id="PTHR48035">
    <property type="entry name" value="HETEROGENEOUS NUCLEAR RIBONUCLEOPROTEIN 1"/>
    <property type="match status" value="1"/>
</dbReference>
<keyword evidence="5" id="KW-1185">Reference proteome</keyword>
<evidence type="ECO:0000259" key="3">
    <source>
        <dbReference type="PROSITE" id="PS50102"/>
    </source>
</evidence>
<dbReference type="FunFam" id="3.30.70.330:FF:000478">
    <property type="entry name" value="heterogeneous nuclear ribonucleoprotein 1"/>
    <property type="match status" value="1"/>
</dbReference>
<keyword evidence="1" id="KW-0694">RNA-binding</keyword>
<feature type="compositionally biased region" description="Gly residues" evidence="2">
    <location>
        <begin position="130"/>
        <end position="140"/>
    </location>
</feature>
<name>S8DJW0_9LAMI</name>
<dbReference type="PROSITE" id="PS50102">
    <property type="entry name" value="RRM"/>
    <property type="match status" value="1"/>
</dbReference>
<dbReference type="EMBL" id="AUSU01008087">
    <property type="protein sequence ID" value="EPS59777.1"/>
    <property type="molecule type" value="Genomic_DNA"/>
</dbReference>
<comment type="caution">
    <text evidence="4">The sequence shown here is derived from an EMBL/GenBank/DDBJ whole genome shotgun (WGS) entry which is preliminary data.</text>
</comment>
<dbReference type="PANTHER" id="PTHR48035:SF2">
    <property type="entry name" value="RNA-BINDING REGION RNP-1 DOMAIN-CONTAINING PROTEIN"/>
    <property type="match status" value="1"/>
</dbReference>
<protein>
    <recommendedName>
        <fullName evidence="3">RRM domain-containing protein</fullName>
    </recommendedName>
</protein>
<feature type="compositionally biased region" description="Low complexity" evidence="2">
    <location>
        <begin position="141"/>
        <end position="153"/>
    </location>
</feature>
<reference evidence="4 5" key="1">
    <citation type="journal article" date="2013" name="BMC Genomics">
        <title>The miniature genome of a carnivorous plant Genlisea aurea contains a low number of genes and short non-coding sequences.</title>
        <authorList>
            <person name="Leushkin E.V."/>
            <person name="Sutormin R.A."/>
            <person name="Nabieva E.R."/>
            <person name="Penin A.A."/>
            <person name="Kondrashov A.S."/>
            <person name="Logacheva M.D."/>
        </authorList>
    </citation>
    <scope>NUCLEOTIDE SEQUENCE [LARGE SCALE GENOMIC DNA]</scope>
</reference>
<sequence>VLQDRHVIDGRTVDAKRALSREEQQVPKAGNSVGARNFVGSVNGRTKKIFVGGLPAALSEDSFRQYFETYGVVTDVVIMYDQQTNRPRGFGFISFDSEDAVDRVLHKTFHDLNGKQVEVKRALPKDANPGGSGRTTGSNGGYQSYGSNSSNSYDGRAVESSRYLQPQNTGSGGYPSSGYSMGGYGYGYGSYGNSSSNGPNQHQQQGYGVGSFGNHNAAAAPPPPPNAAGGYGRNSWGAAPPGGYGYGSSQWGGGYGYGGGGYSDGNGNGAVGGGGYGNMGGWHSDPSGNYGGGYGGGSIRPGGYGGGSSG</sequence>
<dbReference type="InterPro" id="IPR012677">
    <property type="entry name" value="Nucleotide-bd_a/b_plait_sf"/>
</dbReference>
<feature type="region of interest" description="Disordered" evidence="2">
    <location>
        <begin position="287"/>
        <end position="310"/>
    </location>
</feature>
<dbReference type="CDD" id="cd12330">
    <property type="entry name" value="RRM2_Hrp1p"/>
    <property type="match status" value="1"/>
</dbReference>
<evidence type="ECO:0000256" key="1">
    <source>
        <dbReference type="PROSITE-ProRule" id="PRU00176"/>
    </source>
</evidence>
<dbReference type="InterPro" id="IPR053260">
    <property type="entry name" value="hnRNP"/>
</dbReference>
<dbReference type="Pfam" id="PF00076">
    <property type="entry name" value="RRM_1"/>
    <property type="match status" value="1"/>
</dbReference>
<organism evidence="4 5">
    <name type="scientific">Genlisea aurea</name>
    <dbReference type="NCBI Taxonomy" id="192259"/>
    <lineage>
        <taxon>Eukaryota</taxon>
        <taxon>Viridiplantae</taxon>
        <taxon>Streptophyta</taxon>
        <taxon>Embryophyta</taxon>
        <taxon>Tracheophyta</taxon>
        <taxon>Spermatophyta</taxon>
        <taxon>Magnoliopsida</taxon>
        <taxon>eudicotyledons</taxon>
        <taxon>Gunneridae</taxon>
        <taxon>Pentapetalae</taxon>
        <taxon>asterids</taxon>
        <taxon>lamiids</taxon>
        <taxon>Lamiales</taxon>
        <taxon>Lentibulariaceae</taxon>
        <taxon>Genlisea</taxon>
    </lineage>
</organism>
<dbReference type="GO" id="GO:0003723">
    <property type="term" value="F:RNA binding"/>
    <property type="evidence" value="ECO:0007669"/>
    <property type="project" value="UniProtKB-UniRule"/>
</dbReference>
<gene>
    <name evidence="4" type="ORF">M569_15029</name>
</gene>
<dbReference type="InterPro" id="IPR035979">
    <property type="entry name" value="RBD_domain_sf"/>
</dbReference>
<feature type="region of interest" description="Disordered" evidence="2">
    <location>
        <begin position="194"/>
        <end position="233"/>
    </location>
</feature>